<keyword evidence="3" id="KW-1185">Reference proteome</keyword>
<dbReference type="EMBL" id="BQXS01009698">
    <property type="protein sequence ID" value="GKT31565.1"/>
    <property type="molecule type" value="Genomic_DNA"/>
</dbReference>
<dbReference type="Gene3D" id="2.130.10.10">
    <property type="entry name" value="YVTN repeat-like/Quinoprotein amine dehydrogenase"/>
    <property type="match status" value="1"/>
</dbReference>
<gene>
    <name evidence="2" type="ORF">ADUPG1_005972</name>
</gene>
<reference evidence="2" key="1">
    <citation type="submission" date="2022-03" db="EMBL/GenBank/DDBJ databases">
        <title>Draft genome sequence of Aduncisulcus paluster, a free-living microaerophilic Fornicata.</title>
        <authorList>
            <person name="Yuyama I."/>
            <person name="Kume K."/>
            <person name="Tamura T."/>
            <person name="Inagaki Y."/>
            <person name="Hashimoto T."/>
        </authorList>
    </citation>
    <scope>NUCLEOTIDE SEQUENCE</scope>
    <source>
        <strain evidence="2">NY0171</strain>
    </source>
</reference>
<feature type="region of interest" description="Disordered" evidence="1">
    <location>
        <begin position="294"/>
        <end position="344"/>
    </location>
</feature>
<dbReference type="Proteomes" id="UP001057375">
    <property type="component" value="Unassembled WGS sequence"/>
</dbReference>
<comment type="caution">
    <text evidence="2">The sequence shown here is derived from an EMBL/GenBank/DDBJ whole genome shotgun (WGS) entry which is preliminary data.</text>
</comment>
<accession>A0ABQ5KGB1</accession>
<dbReference type="InterPro" id="IPR015943">
    <property type="entry name" value="WD40/YVTN_repeat-like_dom_sf"/>
</dbReference>
<dbReference type="InterPro" id="IPR036322">
    <property type="entry name" value="WD40_repeat_dom_sf"/>
</dbReference>
<protein>
    <submittedName>
        <fullName evidence="2">Uncharacterized protein</fullName>
    </submittedName>
</protein>
<dbReference type="SUPFAM" id="SSF50978">
    <property type="entry name" value="WD40 repeat-like"/>
    <property type="match status" value="1"/>
</dbReference>
<feature type="compositionally biased region" description="Basic residues" evidence="1">
    <location>
        <begin position="334"/>
        <end position="344"/>
    </location>
</feature>
<evidence type="ECO:0000256" key="1">
    <source>
        <dbReference type="SAM" id="MobiDB-lite"/>
    </source>
</evidence>
<organism evidence="2 3">
    <name type="scientific">Aduncisulcus paluster</name>
    <dbReference type="NCBI Taxonomy" id="2918883"/>
    <lineage>
        <taxon>Eukaryota</taxon>
        <taxon>Metamonada</taxon>
        <taxon>Carpediemonas-like organisms</taxon>
        <taxon>Aduncisulcus</taxon>
    </lineage>
</organism>
<evidence type="ECO:0000313" key="3">
    <source>
        <dbReference type="Proteomes" id="UP001057375"/>
    </source>
</evidence>
<proteinExistence type="predicted"/>
<evidence type="ECO:0000313" key="2">
    <source>
        <dbReference type="EMBL" id="GKT31565.1"/>
    </source>
</evidence>
<name>A0ABQ5KGB1_9EUKA</name>
<sequence>MIPRGIVTHPFYPFLASFSSEGVVCVYNISELYSDIWLKQQLHNSGQTSSQSQLIPFAIGQTHERVTRYHDISKAAFFPTDPGLMFFSLNKNVQSEVMLWDVSSRKSIARFERSTLINDICVPPTYHPSIPLFPSVFQTCVFSVHNSNFIMQDIRSHSSTLSSPACVHERMQSMCIPASGRPYIVTGHAGGKISVWDMRCLSQEYSHLPPVELSSRAKYRAKYRAKHRMLLSTSSPDIGRPSFSALTKDDEDHKEMYIFRVKHRDIFGLYSEAVRDDLIHGNIKVSWREKSCYHDSSLPHDSEKEKESKTYISHWKEGRSTKDRPIHGGNNTKGKGKGKGKGRTVKRYEKNVSHVSFGDDFVAIPTKKRKRARKAQKSHVVPTKNRLVPTKNRLVPTKNRLDEEYDTVETDHATSSSSSKLIPVYSPLFMASLTEMAIRTSTTMWSQCLPSFYSHRDLLASIRPAPSCSRVKHLRACRPISGRSDVFCSVDDSGIVRLFSGCRPINLSSGVGIKKACNVLNTGCPVDFDCVNGYFCINAKDSIDIYHLGEELLHSRGFVGSLQQEGKRHPGNLSLLSPLFGNSWEIPMKQIGQVPNGIECVPNLHPSQYCSIFSIIGHRIQTIGKPNN</sequence>
<feature type="compositionally biased region" description="Basic and acidic residues" evidence="1">
    <location>
        <begin position="294"/>
        <end position="326"/>
    </location>
</feature>